<evidence type="ECO:0000259" key="3">
    <source>
        <dbReference type="SMART" id="SM01360"/>
    </source>
</evidence>
<keyword evidence="1" id="KW-0732">Signal</keyword>
<feature type="domain" description="Alpha-2-macroglobulin" evidence="3">
    <location>
        <begin position="178"/>
        <end position="269"/>
    </location>
</feature>
<evidence type="ECO:0000256" key="2">
    <source>
        <dbReference type="ARBA" id="ARBA00022966"/>
    </source>
</evidence>
<evidence type="ECO:0000313" key="4">
    <source>
        <dbReference type="EnsemblMetazoa" id="ADIR011599-PA"/>
    </source>
</evidence>
<dbReference type="PANTHER" id="PTHR11412:SF136">
    <property type="entry name" value="CD109 ANTIGEN"/>
    <property type="match status" value="1"/>
</dbReference>
<keyword evidence="2" id="KW-0882">Thioester bond</keyword>
<dbReference type="PANTHER" id="PTHR11412">
    <property type="entry name" value="MACROGLOBULIN / COMPLEMENT"/>
    <property type="match status" value="1"/>
</dbReference>
<dbReference type="Gene3D" id="2.60.40.10">
    <property type="entry name" value="Immunoglobulins"/>
    <property type="match status" value="1"/>
</dbReference>
<reference evidence="5" key="1">
    <citation type="submission" date="2013-03" db="EMBL/GenBank/DDBJ databases">
        <title>The Genome Sequence of Anopheles dirus WRAIR2.</title>
        <authorList>
            <consortium name="The Broad Institute Genomics Platform"/>
            <person name="Neafsey D.E."/>
            <person name="Walton C."/>
            <person name="Walker B."/>
            <person name="Young S.K."/>
            <person name="Zeng Q."/>
            <person name="Gargeya S."/>
            <person name="Fitzgerald M."/>
            <person name="Haas B."/>
            <person name="Abouelleil A."/>
            <person name="Allen A.W."/>
            <person name="Alvarado L."/>
            <person name="Arachchi H.M."/>
            <person name="Berlin A.M."/>
            <person name="Chapman S.B."/>
            <person name="Gainer-Dewar J."/>
            <person name="Goldberg J."/>
            <person name="Griggs A."/>
            <person name="Gujja S."/>
            <person name="Hansen M."/>
            <person name="Howarth C."/>
            <person name="Imamovic A."/>
            <person name="Ireland A."/>
            <person name="Larimer J."/>
            <person name="McCowan C."/>
            <person name="Murphy C."/>
            <person name="Pearson M."/>
            <person name="Poon T.W."/>
            <person name="Priest M."/>
            <person name="Roberts A."/>
            <person name="Saif S."/>
            <person name="Shea T."/>
            <person name="Sisk P."/>
            <person name="Sykes S."/>
            <person name="Wortman J."/>
            <person name="Nusbaum C."/>
            <person name="Birren B."/>
        </authorList>
    </citation>
    <scope>NUCLEOTIDE SEQUENCE [LARGE SCALE GENOMIC DNA]</scope>
    <source>
        <strain evidence="5">WRAIR2</strain>
    </source>
</reference>
<dbReference type="VEuPathDB" id="VectorBase:ADIR011599"/>
<dbReference type="InterPro" id="IPR013783">
    <property type="entry name" value="Ig-like_fold"/>
</dbReference>
<dbReference type="STRING" id="7168.A0A182NV98"/>
<proteinExistence type="predicted"/>
<dbReference type="GO" id="GO:0004866">
    <property type="term" value="F:endopeptidase inhibitor activity"/>
    <property type="evidence" value="ECO:0007669"/>
    <property type="project" value="InterPro"/>
</dbReference>
<organism evidence="4 5">
    <name type="scientific">Anopheles dirus</name>
    <dbReference type="NCBI Taxonomy" id="7168"/>
    <lineage>
        <taxon>Eukaryota</taxon>
        <taxon>Metazoa</taxon>
        <taxon>Ecdysozoa</taxon>
        <taxon>Arthropoda</taxon>
        <taxon>Hexapoda</taxon>
        <taxon>Insecta</taxon>
        <taxon>Pterygota</taxon>
        <taxon>Neoptera</taxon>
        <taxon>Endopterygota</taxon>
        <taxon>Diptera</taxon>
        <taxon>Nematocera</taxon>
        <taxon>Culicoidea</taxon>
        <taxon>Culicidae</taxon>
        <taxon>Anophelinae</taxon>
        <taxon>Anopheles</taxon>
    </lineage>
</organism>
<name>A0A182NV98_9DIPT</name>
<keyword evidence="5" id="KW-1185">Reference proteome</keyword>
<sequence length="343" mass="39118">MEWNFFKTNKVTRFHVNPILASEKMVPQAKIVVVTVSENSEFCWDYITVDFPPLDDQLDIILNEGEVKPGHEVEVILRGRPRSYVGLAGYGSRLHEFSAYQDIFMNDVKELFNGLFSINAHGFDAFVNTGLFLKSYAYTSHELRNCATEMEKHVNDADVYQQPTDFNSLLYRSSFLETWLWKNETIAKSGTRRLAEIIPNSTTEWYLTGFAIHPEYGLRIIKKPTKFATVPPFYIVDSLPHSIIRGEETELPFMLFSNRDDTIIVDVTLHNYVEQIESLELTGKSTSYTRSVIVAPNEKVPVSFMVESQTLGEMGVRVVATLPGFKSDAIKKVIRVLPENLPN</sequence>
<reference evidence="4" key="2">
    <citation type="submission" date="2020-05" db="UniProtKB">
        <authorList>
            <consortium name="EnsemblMetazoa"/>
        </authorList>
    </citation>
    <scope>IDENTIFICATION</scope>
    <source>
        <strain evidence="4">WRAIR2</strain>
    </source>
</reference>
<evidence type="ECO:0000313" key="5">
    <source>
        <dbReference type="Proteomes" id="UP000075884"/>
    </source>
</evidence>
<dbReference type="InterPro" id="IPR001599">
    <property type="entry name" value="Macroglobln_a2"/>
</dbReference>
<dbReference type="Gene3D" id="2.20.130.20">
    <property type="match status" value="1"/>
</dbReference>
<dbReference type="InterPro" id="IPR011625">
    <property type="entry name" value="A2M_N_BRD"/>
</dbReference>
<dbReference type="Proteomes" id="UP000075884">
    <property type="component" value="Unassembled WGS sequence"/>
</dbReference>
<dbReference type="InterPro" id="IPR050473">
    <property type="entry name" value="A2M/Complement_sys"/>
</dbReference>
<dbReference type="SMART" id="SM01360">
    <property type="entry name" value="A2M"/>
    <property type="match status" value="1"/>
</dbReference>
<dbReference type="EnsemblMetazoa" id="ADIR011599-RA">
    <property type="protein sequence ID" value="ADIR011599-PA"/>
    <property type="gene ID" value="ADIR011599"/>
</dbReference>
<dbReference type="Pfam" id="PF00207">
    <property type="entry name" value="A2M"/>
    <property type="match status" value="1"/>
</dbReference>
<evidence type="ECO:0000256" key="1">
    <source>
        <dbReference type="ARBA" id="ARBA00022729"/>
    </source>
</evidence>
<dbReference type="Pfam" id="PF07703">
    <property type="entry name" value="A2M_BRD"/>
    <property type="match status" value="1"/>
</dbReference>
<accession>A0A182NV98</accession>
<dbReference type="AlphaFoldDB" id="A0A182NV98"/>
<protein>
    <recommendedName>
        <fullName evidence="3">Alpha-2-macroglobulin domain-containing protein</fullName>
    </recommendedName>
</protein>